<dbReference type="AlphaFoldDB" id="A0A7D7NCI5"/>
<evidence type="ECO:0000313" key="2">
    <source>
        <dbReference type="Proteomes" id="UP000514752"/>
    </source>
</evidence>
<dbReference type="Pfam" id="PF04860">
    <property type="entry name" value="Phage_portal"/>
    <property type="match status" value="1"/>
</dbReference>
<sequence length="418" mass="44821">MKIFGFEIKRALRPIAGTGRYGVREPFTGAWQQGLELKDTDGLLRVAAVYACVSRIAADISKLGIKLVKQQGTVFTEANNHPAAALLKRPNHFQNGKQFFEQWLISRLLYGNTYILKKADAAGAVQSLHVLDPRTVKLLVADDGSIFYQTAADQLAGVADGAVYPARQVIHDRGDCLFHPLIGVSPLFACAASGTLAGNAQAQSGAFFANASRPGGLIVAPENIAEAEAKRLADYFNSHFTGANSGKVAAFGGGLKFEPLGMSAVDAELIEQLKWSVADIARAFKVPLHKIDESVPITAGNSVEAINLNYYQDCLQSYMEAIETCLDDGLNLSDGHHTEFDVQNLLRMDSAARVAANVELVKAGIKSPNEARADENLPPVAGGESPMIQQQNYSLAALAQRDAPKETLNEPAPTEATT</sequence>
<organism evidence="1 2">
    <name type="scientific">Neisseria shayeganii</name>
    <dbReference type="NCBI Taxonomy" id="607712"/>
    <lineage>
        <taxon>Bacteria</taxon>
        <taxon>Pseudomonadati</taxon>
        <taxon>Pseudomonadota</taxon>
        <taxon>Betaproteobacteria</taxon>
        <taxon>Neisseriales</taxon>
        <taxon>Neisseriaceae</taxon>
        <taxon>Neisseria</taxon>
    </lineage>
</organism>
<dbReference type="KEGG" id="nsg:H3L94_04950"/>
<proteinExistence type="predicted"/>
<reference evidence="1 2" key="1">
    <citation type="submission" date="2020-07" db="EMBL/GenBank/DDBJ databases">
        <title>Genomic diversity of species in the Neisseriaceae family.</title>
        <authorList>
            <person name="Vincent A.T."/>
            <person name="Bernet E."/>
            <person name="Veyrier F.J."/>
        </authorList>
    </citation>
    <scope>NUCLEOTIDE SEQUENCE [LARGE SCALE GENOMIC DNA]</scope>
    <source>
        <strain evidence="1 2">DSM 22244</strain>
    </source>
</reference>
<dbReference type="InterPro" id="IPR006427">
    <property type="entry name" value="Portal_HK97"/>
</dbReference>
<dbReference type="RefSeq" id="WP_182122911.1">
    <property type="nucleotide sequence ID" value="NZ_CP059567.1"/>
</dbReference>
<dbReference type="Proteomes" id="UP000514752">
    <property type="component" value="Chromosome"/>
</dbReference>
<dbReference type="InterPro" id="IPR006944">
    <property type="entry name" value="Phage/GTA_portal"/>
</dbReference>
<dbReference type="NCBIfam" id="TIGR01537">
    <property type="entry name" value="portal_HK97"/>
    <property type="match status" value="1"/>
</dbReference>
<evidence type="ECO:0000313" key="1">
    <source>
        <dbReference type="EMBL" id="QMT41375.1"/>
    </source>
</evidence>
<dbReference type="EMBL" id="CP059567">
    <property type="protein sequence ID" value="QMT41375.1"/>
    <property type="molecule type" value="Genomic_DNA"/>
</dbReference>
<protein>
    <submittedName>
        <fullName evidence="1">Phage portal protein</fullName>
    </submittedName>
</protein>
<accession>A0A7D7NCI5</accession>
<gene>
    <name evidence="1" type="ORF">H3L94_04950</name>
</gene>
<name>A0A7D7NCI5_9NEIS</name>